<organism evidence="6 7">
    <name type="scientific">Mycetocola lacteus</name>
    <dbReference type="NCBI Taxonomy" id="76637"/>
    <lineage>
        <taxon>Bacteria</taxon>
        <taxon>Bacillati</taxon>
        <taxon>Actinomycetota</taxon>
        <taxon>Actinomycetes</taxon>
        <taxon>Micrococcales</taxon>
        <taxon>Microbacteriaceae</taxon>
        <taxon>Mycetocola</taxon>
    </lineage>
</organism>
<dbReference type="SUPFAM" id="SSF53850">
    <property type="entry name" value="Periplasmic binding protein-like II"/>
    <property type="match status" value="1"/>
</dbReference>
<dbReference type="InterPro" id="IPR050950">
    <property type="entry name" value="HTH-type_LysR_regulators"/>
</dbReference>
<dbReference type="RefSeq" id="WP_121689138.1">
    <property type="nucleotide sequence ID" value="NZ_RCUY01000013.1"/>
</dbReference>
<evidence type="ECO:0000256" key="2">
    <source>
        <dbReference type="ARBA" id="ARBA00023015"/>
    </source>
</evidence>
<comment type="caution">
    <text evidence="6">The sequence shown here is derived from an EMBL/GenBank/DDBJ whole genome shotgun (WGS) entry which is preliminary data.</text>
</comment>
<dbReference type="SUPFAM" id="SSF46785">
    <property type="entry name" value="Winged helix' DNA-binding domain"/>
    <property type="match status" value="1"/>
</dbReference>
<keyword evidence="2" id="KW-0805">Transcription regulation</keyword>
<evidence type="ECO:0000256" key="4">
    <source>
        <dbReference type="ARBA" id="ARBA00023163"/>
    </source>
</evidence>
<dbReference type="CDD" id="cd05466">
    <property type="entry name" value="PBP2_LTTR_substrate"/>
    <property type="match status" value="1"/>
</dbReference>
<dbReference type="AlphaFoldDB" id="A0A3L7AKG5"/>
<dbReference type="PROSITE" id="PS50931">
    <property type="entry name" value="HTH_LYSR"/>
    <property type="match status" value="1"/>
</dbReference>
<dbReference type="Gene3D" id="3.40.190.10">
    <property type="entry name" value="Periplasmic binding protein-like II"/>
    <property type="match status" value="2"/>
</dbReference>
<keyword evidence="4" id="KW-0804">Transcription</keyword>
<accession>A0A3L7AKG5</accession>
<reference evidence="6 7" key="1">
    <citation type="submission" date="2018-10" db="EMBL/GenBank/DDBJ databases">
        <authorList>
            <person name="Li J."/>
        </authorList>
    </citation>
    <scope>NUCLEOTIDE SEQUENCE [LARGE SCALE GENOMIC DNA]</scope>
    <source>
        <strain evidence="6 7">JCM 11654</strain>
    </source>
</reference>
<keyword evidence="3" id="KW-0238">DNA-binding</keyword>
<sequence>MTEKFSVESLRYAQAVSETASFSAAARAYGVSQPALSNGIAKLEERLGERLFDRSPRGVQATAFGVQMLPLIDRALKALDEIPAEAALWKGPATGDIRIGVSPLINPALIARAYSAVCCLDMLPGPRQLVLREANVAELRTALLADELDLILIPSVAPMPRHKHRIIDSEPLVVVESWPRSLNQIELAELTSKPLILMPNTCGLTTFTRDLFSAHDLALREYPGEAATYRVLEEWAKLGLGAAIIPRSKLATPDAAHRPLYDDGIEVEIFYEAVWSPESSLATDIEALTGMLSNGAASPEVITKGY</sequence>
<dbReference type="Pfam" id="PF00126">
    <property type="entry name" value="HTH_1"/>
    <property type="match status" value="1"/>
</dbReference>
<dbReference type="InterPro" id="IPR000847">
    <property type="entry name" value="LysR_HTH_N"/>
</dbReference>
<comment type="similarity">
    <text evidence="1">Belongs to the LysR transcriptional regulatory family.</text>
</comment>
<dbReference type="OrthoDB" id="3636008at2"/>
<dbReference type="InterPro" id="IPR036388">
    <property type="entry name" value="WH-like_DNA-bd_sf"/>
</dbReference>
<dbReference type="GO" id="GO:0005829">
    <property type="term" value="C:cytosol"/>
    <property type="evidence" value="ECO:0007669"/>
    <property type="project" value="TreeGrafter"/>
</dbReference>
<dbReference type="GO" id="GO:0003677">
    <property type="term" value="F:DNA binding"/>
    <property type="evidence" value="ECO:0007669"/>
    <property type="project" value="UniProtKB-KW"/>
</dbReference>
<dbReference type="Gene3D" id="1.10.10.10">
    <property type="entry name" value="Winged helix-like DNA-binding domain superfamily/Winged helix DNA-binding domain"/>
    <property type="match status" value="1"/>
</dbReference>
<evidence type="ECO:0000259" key="5">
    <source>
        <dbReference type="PROSITE" id="PS50931"/>
    </source>
</evidence>
<gene>
    <name evidence="6" type="ORF">D9V34_14125</name>
</gene>
<name>A0A3L7AKG5_9MICO</name>
<evidence type="ECO:0000256" key="3">
    <source>
        <dbReference type="ARBA" id="ARBA00023125"/>
    </source>
</evidence>
<dbReference type="InterPro" id="IPR036390">
    <property type="entry name" value="WH_DNA-bd_sf"/>
</dbReference>
<protein>
    <submittedName>
        <fullName evidence="6">LysR family transcriptional regulator</fullName>
    </submittedName>
</protein>
<dbReference type="Pfam" id="PF03466">
    <property type="entry name" value="LysR_substrate"/>
    <property type="match status" value="1"/>
</dbReference>
<evidence type="ECO:0000313" key="7">
    <source>
        <dbReference type="Proteomes" id="UP000269438"/>
    </source>
</evidence>
<dbReference type="PRINTS" id="PR00039">
    <property type="entry name" value="HTHLYSR"/>
</dbReference>
<dbReference type="GO" id="GO:0003700">
    <property type="term" value="F:DNA-binding transcription factor activity"/>
    <property type="evidence" value="ECO:0007669"/>
    <property type="project" value="InterPro"/>
</dbReference>
<feature type="domain" description="HTH lysR-type" evidence="5">
    <location>
        <begin position="5"/>
        <end position="62"/>
    </location>
</feature>
<dbReference type="Proteomes" id="UP000269438">
    <property type="component" value="Unassembled WGS sequence"/>
</dbReference>
<dbReference type="PANTHER" id="PTHR30419">
    <property type="entry name" value="HTH-TYPE TRANSCRIPTIONAL REGULATOR YBHD"/>
    <property type="match status" value="1"/>
</dbReference>
<evidence type="ECO:0000256" key="1">
    <source>
        <dbReference type="ARBA" id="ARBA00009437"/>
    </source>
</evidence>
<dbReference type="InterPro" id="IPR005119">
    <property type="entry name" value="LysR_subst-bd"/>
</dbReference>
<proteinExistence type="inferred from homology"/>
<dbReference type="EMBL" id="RCUY01000013">
    <property type="protein sequence ID" value="RLP80200.1"/>
    <property type="molecule type" value="Genomic_DNA"/>
</dbReference>
<keyword evidence="7" id="KW-1185">Reference proteome</keyword>
<evidence type="ECO:0000313" key="6">
    <source>
        <dbReference type="EMBL" id="RLP80200.1"/>
    </source>
</evidence>